<evidence type="ECO:0000313" key="2">
    <source>
        <dbReference type="EMBL" id="EKB47807.1"/>
    </source>
</evidence>
<feature type="signal peptide" evidence="1">
    <location>
        <begin position="1"/>
        <end position="26"/>
    </location>
</feature>
<feature type="chain" id="PRO_5003850288" description="Secretion system C-terminal sorting domain-containing protein" evidence="1">
    <location>
        <begin position="27"/>
        <end position="436"/>
    </location>
</feature>
<protein>
    <recommendedName>
        <fullName evidence="4">Secretion system C-terminal sorting domain-containing protein</fullName>
    </recommendedName>
</protein>
<dbReference type="PATRIC" id="fig|1225176.3.peg.3809"/>
<evidence type="ECO:0000256" key="1">
    <source>
        <dbReference type="SAM" id="SignalP"/>
    </source>
</evidence>
<comment type="caution">
    <text evidence="2">The sequence shown here is derived from an EMBL/GenBank/DDBJ whole genome shotgun (WGS) entry which is preliminary data.</text>
</comment>
<dbReference type="OrthoDB" id="1443240at2"/>
<evidence type="ECO:0008006" key="4">
    <source>
        <dbReference type="Google" id="ProtNLM"/>
    </source>
</evidence>
<reference evidence="2 3" key="1">
    <citation type="journal article" date="2012" name="J. Bacteriol.">
        <title>Draft Genome Sequence of Cecembia lonarensis Strain LW9T, Isolated from Lonar Lake, a Haloalkaline Lake in India.</title>
        <authorList>
            <person name="Shivaji S."/>
            <person name="Ara S."/>
            <person name="Singh A."/>
            <person name="Pinnaka A.K."/>
        </authorList>
    </citation>
    <scope>NUCLEOTIDE SEQUENCE [LARGE SCALE GENOMIC DNA]</scope>
    <source>
        <strain evidence="2 3">LW9</strain>
    </source>
</reference>
<keyword evidence="1" id="KW-0732">Signal</keyword>
<accession>K1L6V5</accession>
<organism evidence="2 3">
    <name type="scientific">Cecembia lonarensis (strain CCUG 58316 / KCTC 22772 / LW9)</name>
    <dbReference type="NCBI Taxonomy" id="1225176"/>
    <lineage>
        <taxon>Bacteria</taxon>
        <taxon>Pseudomonadati</taxon>
        <taxon>Bacteroidota</taxon>
        <taxon>Cytophagia</taxon>
        <taxon>Cytophagales</taxon>
        <taxon>Cyclobacteriaceae</taxon>
        <taxon>Cecembia</taxon>
    </lineage>
</organism>
<dbReference type="EMBL" id="AMGM01000089">
    <property type="protein sequence ID" value="EKB47807.1"/>
    <property type="molecule type" value="Genomic_DNA"/>
</dbReference>
<dbReference type="Proteomes" id="UP000004478">
    <property type="component" value="Unassembled WGS sequence"/>
</dbReference>
<proteinExistence type="predicted"/>
<evidence type="ECO:0000313" key="3">
    <source>
        <dbReference type="Proteomes" id="UP000004478"/>
    </source>
</evidence>
<dbReference type="Gene3D" id="2.60.40.10">
    <property type="entry name" value="Immunoglobulins"/>
    <property type="match status" value="1"/>
</dbReference>
<dbReference type="InterPro" id="IPR013783">
    <property type="entry name" value="Ig-like_fold"/>
</dbReference>
<keyword evidence="3" id="KW-1185">Reference proteome</keyword>
<dbReference type="AlphaFoldDB" id="K1L6V5"/>
<sequence length="436" mass="47583">MSLKLAKSIAWLFYFSAIFSTHIIFAQTNCPTCSPTISRSLTAGGTINNPSGINVNVNDDGSSIVGFSGGPGVYAWTTNATVTLKGVIVNSGVNMTLGIRNDGNREAFIIRGFSPTDRGCIIVRDNAVLDLAWISTMENVDICVEGNGKIVFDSDDTGAGNRPPRNTYTFDGVVLNLSPEAEIQIGNANINLPGAGLVINTPVETEICGPDFTPAIPGGSGNFTWTNRAQLSEICKLLSLSILPVEYLYFKSTFLAQERAVRLNWATAKEWENSHFEIERAVNGVRSWEKIGEVKGAGWSEMPVEYFFTDEQLPLTGGNIFYRLRQVDFNGDFAYSEVVSARVPSMQFTQGVWRVFPNPTNGNAFRIELLDPKRYNGETLTANLITPLAGKKPLGGNTTQAIGEEVLGLVNVHGKGVYILEITWGNRVEHIKVLKQ</sequence>
<name>K1L6V5_CECL9</name>
<gene>
    <name evidence="2" type="ORF">B879_03586</name>
</gene>